<evidence type="ECO:0000313" key="2">
    <source>
        <dbReference type="Proteomes" id="UP000652761"/>
    </source>
</evidence>
<dbReference type="AlphaFoldDB" id="A0A843WMY4"/>
<keyword evidence="2" id="KW-1185">Reference proteome</keyword>
<organism evidence="1 2">
    <name type="scientific">Colocasia esculenta</name>
    <name type="common">Wild taro</name>
    <name type="synonym">Arum esculentum</name>
    <dbReference type="NCBI Taxonomy" id="4460"/>
    <lineage>
        <taxon>Eukaryota</taxon>
        <taxon>Viridiplantae</taxon>
        <taxon>Streptophyta</taxon>
        <taxon>Embryophyta</taxon>
        <taxon>Tracheophyta</taxon>
        <taxon>Spermatophyta</taxon>
        <taxon>Magnoliopsida</taxon>
        <taxon>Liliopsida</taxon>
        <taxon>Araceae</taxon>
        <taxon>Aroideae</taxon>
        <taxon>Colocasieae</taxon>
        <taxon>Colocasia</taxon>
    </lineage>
</organism>
<dbReference type="Proteomes" id="UP000652761">
    <property type="component" value="Unassembled WGS sequence"/>
</dbReference>
<comment type="caution">
    <text evidence="1">The sequence shown here is derived from an EMBL/GenBank/DDBJ whole genome shotgun (WGS) entry which is preliminary data.</text>
</comment>
<accession>A0A843WMY4</accession>
<protein>
    <submittedName>
        <fullName evidence="1">Uncharacterized protein</fullName>
    </submittedName>
</protein>
<gene>
    <name evidence="1" type="ORF">Taro_041873</name>
</gene>
<proteinExistence type="predicted"/>
<evidence type="ECO:0000313" key="1">
    <source>
        <dbReference type="EMBL" id="MQM09016.1"/>
    </source>
</evidence>
<sequence length="142" mass="15630">MALLQGLGDEIKLLPERLQQAKSSNEAQIEAFTTAVTMGFNKMEKLIRSSSMPQDQPTVGTDVEKFISTPQSITPAPALASPKYGDANASALIVDQEIIAPDPVMSKLLRFYKQWTWKSKANESQTALVEAFLAEEGYVDHK</sequence>
<reference evidence="1" key="1">
    <citation type="submission" date="2017-07" db="EMBL/GenBank/DDBJ databases">
        <title>Taro Niue Genome Assembly and Annotation.</title>
        <authorList>
            <person name="Atibalentja N."/>
            <person name="Keating K."/>
            <person name="Fields C.J."/>
        </authorList>
    </citation>
    <scope>NUCLEOTIDE SEQUENCE</scope>
    <source>
        <strain evidence="1">Niue_2</strain>
        <tissue evidence="1">Leaf</tissue>
    </source>
</reference>
<dbReference type="EMBL" id="NMUH01004268">
    <property type="protein sequence ID" value="MQM09016.1"/>
    <property type="molecule type" value="Genomic_DNA"/>
</dbReference>
<name>A0A843WMY4_COLES</name>